<dbReference type="RefSeq" id="WP_153353611.1">
    <property type="nucleotide sequence ID" value="NZ_WIXI01000039.1"/>
</dbReference>
<organism evidence="1 2">
    <name type="scientific">Endobacterium cereale</name>
    <dbReference type="NCBI Taxonomy" id="2663029"/>
    <lineage>
        <taxon>Bacteria</taxon>
        <taxon>Pseudomonadati</taxon>
        <taxon>Pseudomonadota</taxon>
        <taxon>Alphaproteobacteria</taxon>
        <taxon>Hyphomicrobiales</taxon>
        <taxon>Rhizobiaceae</taxon>
        <taxon>Endobacterium</taxon>
    </lineage>
</organism>
<accession>A0A6A8AA25</accession>
<proteinExistence type="predicted"/>
<name>A0A6A8AA25_9HYPH</name>
<dbReference type="Proteomes" id="UP000435138">
    <property type="component" value="Unassembled WGS sequence"/>
</dbReference>
<reference evidence="1 2" key="1">
    <citation type="submission" date="2019-11" db="EMBL/GenBank/DDBJ databases">
        <title>Genome analysis of Rhizobacterium cereale a novel genus and species isolated from maize roots in North Spain.</title>
        <authorList>
            <person name="Menendez E."/>
            <person name="Flores-Felix J.D."/>
            <person name="Ramirez-Bahena M.-H."/>
            <person name="Igual J.M."/>
            <person name="Garcia-Fraile P."/>
            <person name="Peix A."/>
            <person name="Velazquez E."/>
        </authorList>
    </citation>
    <scope>NUCLEOTIDE SEQUENCE [LARGE SCALE GENOMIC DNA]</scope>
    <source>
        <strain evidence="1 2">RZME27</strain>
    </source>
</reference>
<dbReference type="AlphaFoldDB" id="A0A6A8AA25"/>
<comment type="caution">
    <text evidence="1">The sequence shown here is derived from an EMBL/GenBank/DDBJ whole genome shotgun (WGS) entry which is preliminary data.</text>
</comment>
<evidence type="ECO:0000313" key="2">
    <source>
        <dbReference type="Proteomes" id="UP000435138"/>
    </source>
</evidence>
<gene>
    <name evidence="1" type="ORF">GAO09_08560</name>
</gene>
<keyword evidence="2" id="KW-1185">Reference proteome</keyword>
<sequence length="344" mass="38912">MTAKIPDEYYRSLHSRPHPAILLTVDASLDMKDGVAVSRGIGEYLEQTPDTGNELPVWVRFVDLDTVNVYSLQSYFCPTDKLFLAKLVTEIGAVKKHISVPSFDFRARQYPKKTQRATPASPRLKRETHSDNMMHLDPNRLPLNLRFFVCPQAQIEAKQLGTIYSRWPFYGFNGGDLLEFANKLVAEFEERYPNLAKADKAIGGRLTKVISELGKQPHQPAFELRQFWTAVKHGYVSVWSDLADNLLGQIACGKVDAYRWHEEVVETAAETHLYGDLTSRGTRPVAANLIPIHRPPSVSCELWNAVPSDMQREAVEFAARRLRCGIHPEDAIVDFVSKFSISQN</sequence>
<dbReference type="EMBL" id="WIXI01000039">
    <property type="protein sequence ID" value="MQY46106.1"/>
    <property type="molecule type" value="Genomic_DNA"/>
</dbReference>
<evidence type="ECO:0000313" key="1">
    <source>
        <dbReference type="EMBL" id="MQY46106.1"/>
    </source>
</evidence>
<protein>
    <submittedName>
        <fullName evidence="1">Uncharacterized protein</fullName>
    </submittedName>
</protein>